<evidence type="ECO:0000256" key="1">
    <source>
        <dbReference type="ARBA" id="ARBA00004370"/>
    </source>
</evidence>
<dbReference type="InterPro" id="IPR036127">
    <property type="entry name" value="CcmE-like_sf"/>
</dbReference>
<feature type="topological domain" description="Cytoplasmic" evidence="10">
    <location>
        <begin position="1"/>
        <end position="7"/>
    </location>
</feature>
<name>A0ABQ4TE38_METOR</name>
<evidence type="ECO:0000256" key="5">
    <source>
        <dbReference type="ARBA" id="ARBA00022748"/>
    </source>
</evidence>
<feature type="topological domain" description="Extracellular" evidence="10">
    <location>
        <begin position="29"/>
        <end position="168"/>
    </location>
</feature>
<comment type="function">
    <text evidence="10">Heme chaperone required for the biogenesis of c-type cytochromes. Transiently binds heme delivered by CcmC and transfers the heme to apo-cytochromes in a process facilitated by CcmF and CcmH.</text>
</comment>
<comment type="caution">
    <text evidence="12">The sequence shown here is derived from an EMBL/GenBank/DDBJ whole genome shotgun (WGS) entry which is preliminary data.</text>
</comment>
<dbReference type="NCBIfam" id="NF009727">
    <property type="entry name" value="PRK13254.1-1"/>
    <property type="match status" value="1"/>
</dbReference>
<gene>
    <name evidence="10 12" type="primary">ccmE</name>
    <name evidence="10" type="synonym">cycJ</name>
    <name evidence="12" type="ORF">LKMONMHP_4364</name>
</gene>
<comment type="subcellular location">
    <subcellularLocation>
        <location evidence="10">Cell membrane</location>
        <topology evidence="10">Single-pass type II membrane protein</topology>
    </subcellularLocation>
    <subcellularLocation>
        <location evidence="1">Membrane</location>
    </subcellularLocation>
</comment>
<evidence type="ECO:0000256" key="8">
    <source>
        <dbReference type="ARBA" id="ARBA00023004"/>
    </source>
</evidence>
<keyword evidence="5 10" id="KW-0201">Cytochrome c-type biogenesis</keyword>
<dbReference type="InterPro" id="IPR006311">
    <property type="entry name" value="TAT_signal"/>
</dbReference>
<keyword evidence="2 10" id="KW-0349">Heme</keyword>
<feature type="binding site" description="covalent" evidence="10">
    <location>
        <position position="122"/>
    </location>
    <ligand>
        <name>heme</name>
        <dbReference type="ChEBI" id="CHEBI:30413"/>
    </ligand>
</feature>
<dbReference type="SUPFAM" id="SSF82093">
    <property type="entry name" value="Heme chaperone CcmE"/>
    <property type="match status" value="1"/>
</dbReference>
<dbReference type="PANTHER" id="PTHR34128">
    <property type="entry name" value="CYTOCHROME C-TYPE BIOGENESIS PROTEIN CCME HOMOLOG, MITOCHONDRIAL"/>
    <property type="match status" value="1"/>
</dbReference>
<reference evidence="12" key="2">
    <citation type="submission" date="2021-08" db="EMBL/GenBank/DDBJ databases">
        <authorList>
            <person name="Tani A."/>
            <person name="Ola A."/>
            <person name="Ogura Y."/>
            <person name="Katsura K."/>
            <person name="Hayashi T."/>
        </authorList>
    </citation>
    <scope>NUCLEOTIDE SEQUENCE</scope>
    <source>
        <strain evidence="12">NBRC 15689</strain>
    </source>
</reference>
<evidence type="ECO:0000256" key="9">
    <source>
        <dbReference type="ARBA" id="ARBA00023136"/>
    </source>
</evidence>
<evidence type="ECO:0000256" key="11">
    <source>
        <dbReference type="SAM" id="MobiDB-lite"/>
    </source>
</evidence>
<dbReference type="InterPro" id="IPR004329">
    <property type="entry name" value="CcmE"/>
</dbReference>
<dbReference type="InterPro" id="IPR012340">
    <property type="entry name" value="NA-bd_OB-fold"/>
</dbReference>
<dbReference type="NCBIfam" id="NF009731">
    <property type="entry name" value="PRK13254.1-5"/>
    <property type="match status" value="1"/>
</dbReference>
<keyword evidence="6 10" id="KW-0735">Signal-anchor</keyword>
<evidence type="ECO:0000256" key="10">
    <source>
        <dbReference type="HAMAP-Rule" id="MF_01959"/>
    </source>
</evidence>
<evidence type="ECO:0000313" key="13">
    <source>
        <dbReference type="Proteomes" id="UP001055156"/>
    </source>
</evidence>
<evidence type="ECO:0000313" key="12">
    <source>
        <dbReference type="EMBL" id="GJE29483.1"/>
    </source>
</evidence>
<feature type="compositionally biased region" description="Low complexity" evidence="11">
    <location>
        <begin position="148"/>
        <end position="161"/>
    </location>
</feature>
<proteinExistence type="inferred from homology"/>
<evidence type="ECO:0000256" key="6">
    <source>
        <dbReference type="ARBA" id="ARBA00022968"/>
    </source>
</evidence>
<dbReference type="RefSeq" id="WP_238314079.1">
    <property type="nucleotide sequence ID" value="NZ_BPQV01000016.1"/>
</dbReference>
<feature type="binding site" description="axial binding residue" evidence="10">
    <location>
        <position position="126"/>
    </location>
    <ligand>
        <name>heme</name>
        <dbReference type="ChEBI" id="CHEBI:30413"/>
    </ligand>
    <ligandPart>
        <name>Fe</name>
        <dbReference type="ChEBI" id="CHEBI:18248"/>
    </ligandPart>
</feature>
<reference evidence="12" key="1">
    <citation type="journal article" date="2021" name="Front. Microbiol.">
        <title>Comprehensive Comparative Genomics and Phenotyping of Methylobacterium Species.</title>
        <authorList>
            <person name="Alessa O."/>
            <person name="Ogura Y."/>
            <person name="Fujitani Y."/>
            <person name="Takami H."/>
            <person name="Hayashi T."/>
            <person name="Sahin N."/>
            <person name="Tani A."/>
        </authorList>
    </citation>
    <scope>NUCLEOTIDE SEQUENCE</scope>
    <source>
        <strain evidence="12">NBRC 15689</strain>
    </source>
</reference>
<evidence type="ECO:0000256" key="7">
    <source>
        <dbReference type="ARBA" id="ARBA00022989"/>
    </source>
</evidence>
<protein>
    <recommendedName>
        <fullName evidence="10">Cytochrome c-type biogenesis protein CcmE</fullName>
    </recommendedName>
    <alternativeName>
        <fullName evidence="10">Cytochrome c maturation protein E</fullName>
    </alternativeName>
    <alternativeName>
        <fullName evidence="10">Heme chaperone CcmE</fullName>
    </alternativeName>
</protein>
<keyword evidence="8 10" id="KW-0408">Iron</keyword>
<dbReference type="HAMAP" id="MF_01959">
    <property type="entry name" value="CcmE"/>
    <property type="match status" value="1"/>
</dbReference>
<evidence type="ECO:0000256" key="4">
    <source>
        <dbReference type="ARBA" id="ARBA00022723"/>
    </source>
</evidence>
<dbReference type="Proteomes" id="UP001055156">
    <property type="component" value="Unassembled WGS sequence"/>
</dbReference>
<keyword evidence="3 10" id="KW-0812">Transmembrane</keyword>
<feature type="region of interest" description="Disordered" evidence="11">
    <location>
        <begin position="137"/>
        <end position="168"/>
    </location>
</feature>
<evidence type="ECO:0000256" key="3">
    <source>
        <dbReference type="ARBA" id="ARBA00022692"/>
    </source>
</evidence>
<keyword evidence="9 10" id="KW-0472">Membrane</keyword>
<dbReference type="PROSITE" id="PS51318">
    <property type="entry name" value="TAT"/>
    <property type="match status" value="1"/>
</dbReference>
<comment type="similarity">
    <text evidence="10">Belongs to the CcmE/CycJ family.</text>
</comment>
<accession>A0ABQ4TE38</accession>
<keyword evidence="7 10" id="KW-1133">Transmembrane helix</keyword>
<evidence type="ECO:0000256" key="2">
    <source>
        <dbReference type="ARBA" id="ARBA00022617"/>
    </source>
</evidence>
<dbReference type="PANTHER" id="PTHR34128:SF2">
    <property type="entry name" value="CYTOCHROME C-TYPE BIOGENESIS PROTEIN CCME HOMOLOG, MITOCHONDRIAL"/>
    <property type="match status" value="1"/>
</dbReference>
<keyword evidence="4 10" id="KW-0479">Metal-binding</keyword>
<dbReference type="EMBL" id="BPQV01000016">
    <property type="protein sequence ID" value="GJE29483.1"/>
    <property type="molecule type" value="Genomic_DNA"/>
</dbReference>
<keyword evidence="10" id="KW-1003">Cell membrane</keyword>
<sequence>MTRKSRRLILIASCGAVLALALGLILSAMSGSIVFFRAPAEVAAQGVAPGTRFRLGGLVEEGSLKRGSNQSVDFSVTDTKASVPVHYQGLLPDLFREGQGVVAEGTLDAGGIFRADTVLAKHDEKYMPREVADALKAQGRWQEGGEKGAAPAAPQAETGAPIGKRSER</sequence>
<organism evidence="12 13">
    <name type="scientific">Methylobacterium organophilum</name>
    <dbReference type="NCBI Taxonomy" id="410"/>
    <lineage>
        <taxon>Bacteria</taxon>
        <taxon>Pseudomonadati</taxon>
        <taxon>Pseudomonadota</taxon>
        <taxon>Alphaproteobacteria</taxon>
        <taxon>Hyphomicrobiales</taxon>
        <taxon>Methylobacteriaceae</taxon>
        <taxon>Methylobacterium</taxon>
    </lineage>
</organism>
<dbReference type="Pfam" id="PF03100">
    <property type="entry name" value="CcmE"/>
    <property type="match status" value="1"/>
</dbReference>
<dbReference type="Gene3D" id="2.40.50.140">
    <property type="entry name" value="Nucleic acid-binding proteins"/>
    <property type="match status" value="1"/>
</dbReference>
<keyword evidence="13" id="KW-1185">Reference proteome</keyword>